<proteinExistence type="predicted"/>
<evidence type="ECO:0000259" key="2">
    <source>
        <dbReference type="Pfam" id="PF20152"/>
    </source>
</evidence>
<dbReference type="EMBL" id="KB445798">
    <property type="protein sequence ID" value="EMD36303.1"/>
    <property type="molecule type" value="Genomic_DNA"/>
</dbReference>
<keyword evidence="4" id="KW-1185">Reference proteome</keyword>
<feature type="non-terminal residue" evidence="3">
    <location>
        <position position="1"/>
    </location>
</feature>
<keyword evidence="1" id="KW-0812">Transmembrane</keyword>
<feature type="transmembrane region" description="Helical" evidence="1">
    <location>
        <begin position="20"/>
        <end position="40"/>
    </location>
</feature>
<feature type="transmembrane region" description="Helical" evidence="1">
    <location>
        <begin position="164"/>
        <end position="185"/>
    </location>
</feature>
<dbReference type="OrthoDB" id="3262409at2759"/>
<dbReference type="InterPro" id="IPR045339">
    <property type="entry name" value="DUF6534"/>
</dbReference>
<evidence type="ECO:0000313" key="3">
    <source>
        <dbReference type="EMBL" id="EMD36303.1"/>
    </source>
</evidence>
<accession>M2QGY0</accession>
<feature type="domain" description="DUF6534" evidence="2">
    <location>
        <begin position="171"/>
        <end position="252"/>
    </location>
</feature>
<organism evidence="3 4">
    <name type="scientific">Ceriporiopsis subvermispora (strain B)</name>
    <name type="common">White-rot fungus</name>
    <name type="synonym">Gelatoporia subvermispora</name>
    <dbReference type="NCBI Taxonomy" id="914234"/>
    <lineage>
        <taxon>Eukaryota</taxon>
        <taxon>Fungi</taxon>
        <taxon>Dikarya</taxon>
        <taxon>Basidiomycota</taxon>
        <taxon>Agaricomycotina</taxon>
        <taxon>Agaricomycetes</taxon>
        <taxon>Polyporales</taxon>
        <taxon>Gelatoporiaceae</taxon>
        <taxon>Gelatoporia</taxon>
    </lineage>
</organism>
<reference evidence="3 4" key="1">
    <citation type="journal article" date="2012" name="Proc. Natl. Acad. Sci. U.S.A.">
        <title>Comparative genomics of Ceriporiopsis subvermispora and Phanerochaete chrysosporium provide insight into selective ligninolysis.</title>
        <authorList>
            <person name="Fernandez-Fueyo E."/>
            <person name="Ruiz-Duenas F.J."/>
            <person name="Ferreira P."/>
            <person name="Floudas D."/>
            <person name="Hibbett D.S."/>
            <person name="Canessa P."/>
            <person name="Larrondo L.F."/>
            <person name="James T.Y."/>
            <person name="Seelenfreund D."/>
            <person name="Lobos S."/>
            <person name="Polanco R."/>
            <person name="Tello M."/>
            <person name="Honda Y."/>
            <person name="Watanabe T."/>
            <person name="Watanabe T."/>
            <person name="Ryu J.S."/>
            <person name="Kubicek C.P."/>
            <person name="Schmoll M."/>
            <person name="Gaskell J."/>
            <person name="Hammel K.E."/>
            <person name="St John F.J."/>
            <person name="Vanden Wymelenberg A."/>
            <person name="Sabat G."/>
            <person name="Splinter BonDurant S."/>
            <person name="Syed K."/>
            <person name="Yadav J.S."/>
            <person name="Doddapaneni H."/>
            <person name="Subramanian V."/>
            <person name="Lavin J.L."/>
            <person name="Oguiza J.A."/>
            <person name="Perez G."/>
            <person name="Pisabarro A.G."/>
            <person name="Ramirez L."/>
            <person name="Santoyo F."/>
            <person name="Master E."/>
            <person name="Coutinho P.M."/>
            <person name="Henrissat B."/>
            <person name="Lombard V."/>
            <person name="Magnuson J.K."/>
            <person name="Kuees U."/>
            <person name="Hori C."/>
            <person name="Igarashi K."/>
            <person name="Samejima M."/>
            <person name="Held B.W."/>
            <person name="Barry K.W."/>
            <person name="LaButti K.M."/>
            <person name="Lapidus A."/>
            <person name="Lindquist E.A."/>
            <person name="Lucas S.M."/>
            <person name="Riley R."/>
            <person name="Salamov A.A."/>
            <person name="Hoffmeister D."/>
            <person name="Schwenk D."/>
            <person name="Hadar Y."/>
            <person name="Yarden O."/>
            <person name="de Vries R.P."/>
            <person name="Wiebenga A."/>
            <person name="Stenlid J."/>
            <person name="Eastwood D."/>
            <person name="Grigoriev I.V."/>
            <person name="Berka R.M."/>
            <person name="Blanchette R.A."/>
            <person name="Kersten P."/>
            <person name="Martinez A.T."/>
            <person name="Vicuna R."/>
            <person name="Cullen D."/>
        </authorList>
    </citation>
    <scope>NUCLEOTIDE SEQUENCE [LARGE SCALE GENOMIC DNA]</scope>
    <source>
        <strain evidence="3 4">B</strain>
    </source>
</reference>
<dbReference type="Proteomes" id="UP000016930">
    <property type="component" value="Unassembled WGS sequence"/>
</dbReference>
<gene>
    <name evidence="3" type="ORF">CERSUDRAFT_84375</name>
</gene>
<keyword evidence="1" id="KW-1133">Transmembrane helix</keyword>
<feature type="transmembrane region" description="Helical" evidence="1">
    <location>
        <begin position="93"/>
        <end position="113"/>
    </location>
</feature>
<evidence type="ECO:0000256" key="1">
    <source>
        <dbReference type="SAM" id="Phobius"/>
    </source>
</evidence>
<dbReference type="Pfam" id="PF20152">
    <property type="entry name" value="DUF6534"/>
    <property type="match status" value="1"/>
</dbReference>
<name>M2QGY0_CERS8</name>
<dbReference type="AlphaFoldDB" id="M2QGY0"/>
<dbReference type="PANTHER" id="PTHR40465:SF1">
    <property type="entry name" value="DUF6534 DOMAIN-CONTAINING PROTEIN"/>
    <property type="match status" value="1"/>
</dbReference>
<dbReference type="PANTHER" id="PTHR40465">
    <property type="entry name" value="CHROMOSOME 1, WHOLE GENOME SHOTGUN SEQUENCE"/>
    <property type="match status" value="1"/>
</dbReference>
<feature type="transmembrane region" description="Helical" evidence="1">
    <location>
        <begin position="205"/>
        <end position="227"/>
    </location>
</feature>
<evidence type="ECO:0000313" key="4">
    <source>
        <dbReference type="Proteomes" id="UP000016930"/>
    </source>
</evidence>
<protein>
    <recommendedName>
        <fullName evidence="2">DUF6534 domain-containing protein</fullName>
    </recommendedName>
</protein>
<keyword evidence="1" id="KW-0472">Membrane</keyword>
<dbReference type="HOGENOM" id="CLU_046025_2_1_1"/>
<sequence>MVYCTAERSPVVQLAGPLLIGIQFNWGLYGALLMQIYIYHQSGVPDNIATRVITYGLFVVETAQTILSTHDVWHELALSWGDCTGLIGLNLNWISVPIFTAFTSSIIQCYYAWRISILSRSRIFPTVVIILALLQFSSGVAEGISVLVLGSVPDTQAKTFKVQVIWTGSTALCDALIASLMVYYLSRGRTGFKSTDSAINKLIRITLETGLCTAILAIIQLCLFVIFQHNFYHFVPAFTQSKLYTNSLLVLL</sequence>
<feature type="transmembrane region" description="Helical" evidence="1">
    <location>
        <begin position="125"/>
        <end position="152"/>
    </location>
</feature>